<dbReference type="VEuPathDB" id="FungiDB:AB675_7909"/>
<dbReference type="GeneID" id="28740194"/>
<dbReference type="EMBL" id="LFJN01000010">
    <property type="protein sequence ID" value="KPI41125.1"/>
    <property type="molecule type" value="Genomic_DNA"/>
</dbReference>
<organism evidence="1 2">
    <name type="scientific">Cyphellophora attinorum</name>
    <dbReference type="NCBI Taxonomy" id="1664694"/>
    <lineage>
        <taxon>Eukaryota</taxon>
        <taxon>Fungi</taxon>
        <taxon>Dikarya</taxon>
        <taxon>Ascomycota</taxon>
        <taxon>Pezizomycotina</taxon>
        <taxon>Eurotiomycetes</taxon>
        <taxon>Chaetothyriomycetidae</taxon>
        <taxon>Chaetothyriales</taxon>
        <taxon>Cyphellophoraceae</taxon>
        <taxon>Cyphellophora</taxon>
    </lineage>
</organism>
<evidence type="ECO:0000313" key="2">
    <source>
        <dbReference type="Proteomes" id="UP000038010"/>
    </source>
</evidence>
<name>A0A0N1P0V4_9EURO</name>
<comment type="caution">
    <text evidence="1">The sequence shown here is derived from an EMBL/GenBank/DDBJ whole genome shotgun (WGS) entry which is preliminary data.</text>
</comment>
<reference evidence="1 2" key="1">
    <citation type="submission" date="2015-06" db="EMBL/GenBank/DDBJ databases">
        <title>Draft genome of the ant-associated black yeast Phialophora attae CBS 131958.</title>
        <authorList>
            <person name="Moreno L.F."/>
            <person name="Stielow B.J."/>
            <person name="de Hoog S."/>
            <person name="Vicente V.A."/>
            <person name="Weiss V.A."/>
            <person name="de Vries M."/>
            <person name="Cruz L.M."/>
            <person name="Souza E.M."/>
        </authorList>
    </citation>
    <scope>NUCLEOTIDE SEQUENCE [LARGE SCALE GENOMIC DNA]</scope>
    <source>
        <strain evidence="1 2">CBS 131958</strain>
    </source>
</reference>
<dbReference type="Proteomes" id="UP000038010">
    <property type="component" value="Unassembled WGS sequence"/>
</dbReference>
<gene>
    <name evidence="1" type="ORF">AB675_7909</name>
</gene>
<keyword evidence="2" id="KW-1185">Reference proteome</keyword>
<sequence length="375" mass="41657">MSRTPDLSAITGHLASMSMCTTDTPSTKASAPKVFLDLPNEIQERIFEAAVPAHWSWGAGGIYLNYQGTSPQLEPGKLPEWIAPWVPQLRLISKAIEKVVTPDIGRHTVLHVDRLPIQPWYYEQHQQAMTQKPLLLREYCPKFLVDHLEQAFISDSTATTYLQPIVPLDVSGLPQLKYLAYSCFDPAEGLSVQLTTLAALTPEKSIDYLATLTARLLNYPQTESGHARAKAVVERHGVRVWSIALLSKHMVQLFEDPPLNYRVVCDALATKMCRIERTNIIGLLDTTVLAVEVVDKDAGNYTAFIKKPANGIASSELVLPAIAVHKTSSLLDRFEVEGFGTPGGPFGRTALSRAASRVVDTRGMDWSEWTRRMFF</sequence>
<evidence type="ECO:0000313" key="1">
    <source>
        <dbReference type="EMBL" id="KPI41125.1"/>
    </source>
</evidence>
<dbReference type="AlphaFoldDB" id="A0A0N1P0V4"/>
<protein>
    <submittedName>
        <fullName evidence="1">Uncharacterized protein</fullName>
    </submittedName>
</protein>
<proteinExistence type="predicted"/>
<dbReference type="RefSeq" id="XP_018001088.1">
    <property type="nucleotide sequence ID" value="XM_018148314.1"/>
</dbReference>
<accession>A0A0N1P0V4</accession>